<dbReference type="GO" id="GO:0003676">
    <property type="term" value="F:nucleic acid binding"/>
    <property type="evidence" value="ECO:0007669"/>
    <property type="project" value="InterPro"/>
</dbReference>
<dbReference type="GO" id="GO:0006304">
    <property type="term" value="P:DNA modification"/>
    <property type="evidence" value="ECO:0007669"/>
    <property type="project" value="InterPro"/>
</dbReference>
<dbReference type="GO" id="GO:0032259">
    <property type="term" value="P:methylation"/>
    <property type="evidence" value="ECO:0007669"/>
    <property type="project" value="UniProtKB-KW"/>
</dbReference>
<accession>A0A9D2J6S4</accession>
<keyword evidence="2" id="KW-0489">Methyltransferase</keyword>
<dbReference type="InterPro" id="IPR002052">
    <property type="entry name" value="DNA_methylase_N6_adenine_CS"/>
</dbReference>
<keyword evidence="2" id="KW-0808">Transferase</keyword>
<evidence type="ECO:0000259" key="1">
    <source>
        <dbReference type="Pfam" id="PF07669"/>
    </source>
</evidence>
<feature type="domain" description="Type II methyltransferase M.TaqI-like" evidence="1">
    <location>
        <begin position="3"/>
        <end position="88"/>
    </location>
</feature>
<name>A0A9D2J6S4_9FIRM</name>
<dbReference type="GO" id="GO:0009007">
    <property type="term" value="F:site-specific DNA-methyltransferase (adenine-specific) activity"/>
    <property type="evidence" value="ECO:0007669"/>
    <property type="project" value="UniProtKB-EC"/>
</dbReference>
<gene>
    <name evidence="2" type="ORF">H9968_02325</name>
</gene>
<reference evidence="2" key="1">
    <citation type="journal article" date="2021" name="PeerJ">
        <title>Extensive microbial diversity within the chicken gut microbiome revealed by metagenomics and culture.</title>
        <authorList>
            <person name="Gilroy R."/>
            <person name="Ravi A."/>
            <person name="Getino M."/>
            <person name="Pursley I."/>
            <person name="Horton D.L."/>
            <person name="Alikhan N.F."/>
            <person name="Baker D."/>
            <person name="Gharbi K."/>
            <person name="Hall N."/>
            <person name="Watson M."/>
            <person name="Adriaenssens E.M."/>
            <person name="Foster-Nyarko E."/>
            <person name="Jarju S."/>
            <person name="Secka A."/>
            <person name="Antonio M."/>
            <person name="Oren A."/>
            <person name="Chaudhuri R.R."/>
            <person name="La Ragione R."/>
            <person name="Hildebrand F."/>
            <person name="Pallen M.J."/>
        </authorList>
    </citation>
    <scope>NUCLEOTIDE SEQUENCE</scope>
    <source>
        <strain evidence="2">CHK179-28034</strain>
    </source>
</reference>
<dbReference type="AlphaFoldDB" id="A0A9D2J6S4"/>
<protein>
    <submittedName>
        <fullName evidence="2">Eco57I restriction-modification methylase domain-containing protein</fullName>
    </submittedName>
</protein>
<reference evidence="2" key="2">
    <citation type="submission" date="2021-04" db="EMBL/GenBank/DDBJ databases">
        <authorList>
            <person name="Gilroy R."/>
        </authorList>
    </citation>
    <scope>NUCLEOTIDE SEQUENCE</scope>
    <source>
        <strain evidence="2">CHK179-28034</strain>
    </source>
</reference>
<evidence type="ECO:0000313" key="2">
    <source>
        <dbReference type="EMBL" id="HIZ38751.1"/>
    </source>
</evidence>
<comment type="caution">
    <text evidence="2">The sequence shown here is derived from an EMBL/GenBank/DDBJ whole genome shotgun (WGS) entry which is preliminary data.</text>
</comment>
<organism evidence="2 3">
    <name type="scientific">Candidatus Anaerobutyricum stercoris</name>
    <dbReference type="NCBI Taxonomy" id="2838457"/>
    <lineage>
        <taxon>Bacteria</taxon>
        <taxon>Bacillati</taxon>
        <taxon>Bacillota</taxon>
        <taxon>Clostridia</taxon>
        <taxon>Lachnospirales</taxon>
        <taxon>Lachnospiraceae</taxon>
        <taxon>Anaerobutyricum</taxon>
    </lineage>
</organism>
<dbReference type="PROSITE" id="PS00092">
    <property type="entry name" value="N6_MTASE"/>
    <property type="match status" value="1"/>
</dbReference>
<proteinExistence type="predicted"/>
<dbReference type="InterPro" id="IPR011639">
    <property type="entry name" value="MethylTrfase_TaqI-like_dom"/>
</dbReference>
<sequence>MGKKLFDFCIGNPPYQEEFTADGNKTYAAPVYNKFMDAANEVANGVELIHPARFLFDAGSTPKAWNEKMLNDPNFKVIHYEEDASRIFSNTEIKGGVAITYHDDSKIFGAIRVFNKYPEMNAILHKVINFSDFQGMEKTVITRTAYRLTEQLHKEHPEAISQLSKGHAYDMSTNIFERLPQVFFDEKPDDNYKYIRILGRENNQRVYKYIRADFVNEPKNLYSYKVFLPSGNGNGQFGEVLTAPVEGTVGVGSTETFISIGSLKDIEELHALIKYIKGKFARAMIGVLKTTQHLTPAVWKYVPLQDFTSSSDIDWSKSIHEIDLQLYKKYGLNQEEIDFIEKNVKEMA</sequence>
<dbReference type="EMBL" id="DXBR01000027">
    <property type="protein sequence ID" value="HIZ38751.1"/>
    <property type="molecule type" value="Genomic_DNA"/>
</dbReference>
<dbReference type="Proteomes" id="UP000824049">
    <property type="component" value="Unassembled WGS sequence"/>
</dbReference>
<evidence type="ECO:0000313" key="3">
    <source>
        <dbReference type="Proteomes" id="UP000824049"/>
    </source>
</evidence>
<dbReference type="Pfam" id="PF07669">
    <property type="entry name" value="Eco57I"/>
    <property type="match status" value="1"/>
</dbReference>